<dbReference type="AlphaFoldDB" id="R2QPE1"/>
<evidence type="ECO:0000259" key="1">
    <source>
        <dbReference type="SMART" id="SM00871"/>
    </source>
</evidence>
<evidence type="ECO:0000313" key="3">
    <source>
        <dbReference type="EMBL" id="EOT59936.1"/>
    </source>
</evidence>
<dbReference type="Proteomes" id="UP000014197">
    <property type="component" value="Unassembled WGS sequence"/>
</dbReference>
<dbReference type="STRING" id="155618.RV06_GL000233"/>
<dbReference type="Pfam" id="PF06445">
    <property type="entry name" value="GyrI-like"/>
    <property type="match status" value="1"/>
</dbReference>
<dbReference type="InterPro" id="IPR029442">
    <property type="entry name" value="GyrI-like"/>
</dbReference>
<dbReference type="OrthoDB" id="9801123at2"/>
<proteinExistence type="predicted"/>
<dbReference type="InterPro" id="IPR011256">
    <property type="entry name" value="Reg_factor_effector_dom_sf"/>
</dbReference>
<dbReference type="InterPro" id="IPR010499">
    <property type="entry name" value="AraC_E-bd"/>
</dbReference>
<feature type="domain" description="AraC effector-binding" evidence="1">
    <location>
        <begin position="1"/>
        <end position="174"/>
    </location>
</feature>
<dbReference type="PATRIC" id="fig|1158608.3.peg.1582"/>
<accession>R2QPE1</accession>
<evidence type="ECO:0000313" key="5">
    <source>
        <dbReference type="Proteomes" id="UP000014197"/>
    </source>
</evidence>
<dbReference type="RefSeq" id="WP_010761807.1">
    <property type="nucleotide sequence ID" value="NZ_KB946316.1"/>
</dbReference>
<reference evidence="2 4" key="1">
    <citation type="submission" date="2013-02" db="EMBL/GenBank/DDBJ databases">
        <title>The Genome Sequence of Enterococcus haemoperoxidus BAA-382.</title>
        <authorList>
            <consortium name="The Broad Institute Genome Sequencing Platform"/>
            <consortium name="The Broad Institute Genome Sequencing Center for Infectious Disease"/>
            <person name="Earl A.M."/>
            <person name="Gilmore M.S."/>
            <person name="Lebreton F."/>
            <person name="Walker B."/>
            <person name="Young S.K."/>
            <person name="Zeng Q."/>
            <person name="Gargeya S."/>
            <person name="Fitzgerald M."/>
            <person name="Haas B."/>
            <person name="Abouelleil A."/>
            <person name="Alvarado L."/>
            <person name="Arachchi H.M."/>
            <person name="Berlin A.M."/>
            <person name="Chapman S.B."/>
            <person name="Dewar J."/>
            <person name="Goldberg J."/>
            <person name="Griggs A."/>
            <person name="Gujja S."/>
            <person name="Hansen M."/>
            <person name="Howarth C."/>
            <person name="Imamovic A."/>
            <person name="Larimer J."/>
            <person name="McCowan C."/>
            <person name="Murphy C."/>
            <person name="Neiman D."/>
            <person name="Pearson M."/>
            <person name="Priest M."/>
            <person name="Roberts A."/>
            <person name="Saif S."/>
            <person name="Shea T."/>
            <person name="Sisk P."/>
            <person name="Sykes S."/>
            <person name="Wortman J."/>
            <person name="Nusbaum C."/>
            <person name="Birren B."/>
        </authorList>
    </citation>
    <scope>NUCLEOTIDE SEQUENCE [LARGE SCALE GENOMIC DNA]</scope>
    <source>
        <strain evidence="2 4">ATCC BAA-382</strain>
    </source>
</reference>
<dbReference type="PANTHER" id="PTHR36444">
    <property type="entry name" value="TRANSCRIPTIONAL REGULATOR PROTEIN YOBU-RELATED"/>
    <property type="match status" value="1"/>
</dbReference>
<dbReference type="Proteomes" id="UP000013858">
    <property type="component" value="Unassembled WGS sequence"/>
</dbReference>
<dbReference type="SUPFAM" id="SSF55136">
    <property type="entry name" value="Probable bacterial effector-binding domain"/>
    <property type="match status" value="1"/>
</dbReference>
<protein>
    <recommendedName>
        <fullName evidence="1">AraC effector-binding domain-containing protein</fullName>
    </recommendedName>
</protein>
<comment type="caution">
    <text evidence="2">The sequence shown here is derived from an EMBL/GenBank/DDBJ whole genome shotgun (WGS) entry which is preliminary data.</text>
</comment>
<reference evidence="3 5" key="2">
    <citation type="submission" date="2013-03" db="EMBL/GenBank/DDBJ databases">
        <title>The Genome Sequence of Enterococcus haemoperoxidus BAA-382 (PacBio/Illumina hybrid assembly).</title>
        <authorList>
            <consortium name="The Broad Institute Genomics Platform"/>
            <consortium name="The Broad Institute Genome Sequencing Center for Infectious Disease"/>
            <person name="Earl A."/>
            <person name="Russ C."/>
            <person name="Gilmore M."/>
            <person name="Surin D."/>
            <person name="Walker B."/>
            <person name="Young S."/>
            <person name="Zeng Q."/>
            <person name="Gargeya S."/>
            <person name="Fitzgerald M."/>
            <person name="Haas B."/>
            <person name="Abouelleil A."/>
            <person name="Allen A.W."/>
            <person name="Alvarado L."/>
            <person name="Arachchi H.M."/>
            <person name="Berlin A.M."/>
            <person name="Chapman S.B."/>
            <person name="Gainer-Dewar J."/>
            <person name="Goldberg J."/>
            <person name="Griggs A."/>
            <person name="Gujja S."/>
            <person name="Hansen M."/>
            <person name="Howarth C."/>
            <person name="Imamovic A."/>
            <person name="Ireland A."/>
            <person name="Larimer J."/>
            <person name="McCowan C."/>
            <person name="Murphy C."/>
            <person name="Pearson M."/>
            <person name="Poon T.W."/>
            <person name="Priest M."/>
            <person name="Roberts A."/>
            <person name="Saif S."/>
            <person name="Shea T."/>
            <person name="Sisk P."/>
            <person name="Sykes S."/>
            <person name="Wortman J."/>
            <person name="Nusbaum C."/>
            <person name="Birren B."/>
        </authorList>
    </citation>
    <scope>NUCLEOTIDE SEQUENCE [LARGE SCALE GENOMIC DNA]</scope>
    <source>
        <strain evidence="3 5">ATCC BAA-382</strain>
    </source>
</reference>
<gene>
    <name evidence="3" type="ORF">I583_02571</name>
    <name evidence="2" type="ORF">UAW_01605</name>
</gene>
<organism evidence="2 4">
    <name type="scientific">Enterococcus haemoperoxidus ATCC BAA-382</name>
    <dbReference type="NCBI Taxonomy" id="1158608"/>
    <lineage>
        <taxon>Bacteria</taxon>
        <taxon>Bacillati</taxon>
        <taxon>Bacillota</taxon>
        <taxon>Bacilli</taxon>
        <taxon>Lactobacillales</taxon>
        <taxon>Enterococcaceae</taxon>
        <taxon>Enterococcus</taxon>
    </lineage>
</organism>
<sequence length="175" mass="19977">MNYRVEQKAAFTVRGYTKEIAKIENNENFYAISHFWSNLTDEKINQLVSISDGSVQGVLGVSDSNESKKEQFNYTIGTSVNHEESAKNELNDRPFPASSWAIFKCIGAISAGIKAIDENQPFELNNLMQLKQKKYAPWLDESILENTEIPRIEFYPLGDMEAADYLCELWIPIKQ</sequence>
<dbReference type="InterPro" id="IPR053182">
    <property type="entry name" value="YobU-like_regulator"/>
</dbReference>
<dbReference type="EMBL" id="ASVY01000003">
    <property type="protein sequence ID" value="EOT59936.1"/>
    <property type="molecule type" value="Genomic_DNA"/>
</dbReference>
<dbReference type="PANTHER" id="PTHR36444:SF3">
    <property type="entry name" value="TRANSCRIPTIONAL ACTIVATOR, PUTATIVE-RELATED"/>
    <property type="match status" value="1"/>
</dbReference>
<dbReference type="Gene3D" id="3.20.80.10">
    <property type="entry name" value="Regulatory factor, effector binding domain"/>
    <property type="match status" value="1"/>
</dbReference>
<dbReference type="eggNOG" id="COG3708">
    <property type="taxonomic scope" value="Bacteria"/>
</dbReference>
<keyword evidence="5" id="KW-1185">Reference proteome</keyword>
<evidence type="ECO:0000313" key="2">
    <source>
        <dbReference type="EMBL" id="EOH97123.1"/>
    </source>
</evidence>
<evidence type="ECO:0000313" key="4">
    <source>
        <dbReference type="Proteomes" id="UP000013858"/>
    </source>
</evidence>
<name>R2QPE1_9ENTE</name>
<dbReference type="EMBL" id="AJAR01000014">
    <property type="protein sequence ID" value="EOH97123.1"/>
    <property type="molecule type" value="Genomic_DNA"/>
</dbReference>
<dbReference type="SMART" id="SM00871">
    <property type="entry name" value="AraC_E_bind"/>
    <property type="match status" value="1"/>
</dbReference>